<dbReference type="GO" id="GO:0007165">
    <property type="term" value="P:signal transduction"/>
    <property type="evidence" value="ECO:0007669"/>
    <property type="project" value="TreeGrafter"/>
</dbReference>
<dbReference type="GO" id="GO:0006508">
    <property type="term" value="P:proteolysis"/>
    <property type="evidence" value="ECO:0007669"/>
    <property type="project" value="InterPro"/>
</dbReference>
<feature type="repeat" description="TPR" evidence="1">
    <location>
        <begin position="110"/>
        <end position="143"/>
    </location>
</feature>
<dbReference type="GO" id="GO:0008236">
    <property type="term" value="F:serine-type peptidase activity"/>
    <property type="evidence" value="ECO:0007669"/>
    <property type="project" value="InterPro"/>
</dbReference>
<dbReference type="EMBL" id="AP027268">
    <property type="protein sequence ID" value="BDW94100.1"/>
    <property type="molecule type" value="Genomic_DNA"/>
</dbReference>
<dbReference type="Gene3D" id="1.25.40.10">
    <property type="entry name" value="Tetratricopeptide repeat domain"/>
    <property type="match status" value="1"/>
</dbReference>
<keyword evidence="1" id="KW-0802">TPR repeat</keyword>
<dbReference type="PANTHER" id="PTHR32060">
    <property type="entry name" value="TAIL-SPECIFIC PROTEASE"/>
    <property type="match status" value="1"/>
</dbReference>
<reference evidence="3 4" key="1">
    <citation type="submission" date="2023-01" db="EMBL/GenBank/DDBJ databases">
        <title>Complete genome sequence of Muricauda aquimarina strain IFOP_LL357.</title>
        <authorList>
            <person name="Gajardo G."/>
            <person name="Ueki S."/>
            <person name="Maruyama F."/>
        </authorList>
    </citation>
    <scope>NUCLEOTIDE SEQUENCE [LARGE SCALE GENOMIC DNA]</scope>
    <source>
        <strain evidence="3 4">IFOP_LL357</strain>
    </source>
</reference>
<evidence type="ECO:0000313" key="3">
    <source>
        <dbReference type="EMBL" id="BDW94100.1"/>
    </source>
</evidence>
<evidence type="ECO:0000313" key="4">
    <source>
        <dbReference type="Proteomes" id="UP001330184"/>
    </source>
</evidence>
<evidence type="ECO:0000259" key="2">
    <source>
        <dbReference type="Pfam" id="PF03572"/>
    </source>
</evidence>
<sequence>MDIKPYLFLLLLCVACNTNKAVEQDAQQDPLATVNTSKKSIAQTLQAQEHLSIEERIALYRKLKKESPDAYNFENEDEMTMYGYRHLWNNQPNDALEIFKLIVEEFPNSSNPYDSLGEGYLAVGDSVLSLKNYEISLKLNPDNFNAEDQIERIKYPNRKPISPKEKFHMVYTKNAYIEDLQQLGEKLLEVHPNALKFISEKDFWETIENKNSLITEHTTFAEFAWHCSEIIANINCSHTSMGSFFFENEMLPNNLRFPVQTRLVDGKLYVIDAYSNKGKVAVKGEITHINNVPVPQLITDIYKHLQSQGHVETSKRLDFNLWSTTIIPYALNFPKSYQVKIKGEQLPIHLNMSSNEIKVPYRDNSIPFCGEDLCLEIIKDDNTAIMTIYSFNYYPWNNLDEFQQFIDDSFKKIKEKQIENLIIDVRFNGGGSPESSIYLLKYLSKQPFAYFSETDNSKGYGMQQPFENSFNGNLFFLIDGHGKSTTGHFMALVKKLNLGTIIGEELGSNQFCTSGQTILRLTNTKLVYYVANFTSKLANTNLPDEKGILPDHYVAQNIEDYLNEVDTVKEYALKRITTEN</sequence>
<feature type="domain" description="Tail specific protease" evidence="2">
    <location>
        <begin position="383"/>
        <end position="553"/>
    </location>
</feature>
<dbReference type="GO" id="GO:0030288">
    <property type="term" value="C:outer membrane-bounded periplasmic space"/>
    <property type="evidence" value="ECO:0007669"/>
    <property type="project" value="TreeGrafter"/>
</dbReference>
<dbReference type="GO" id="GO:0004175">
    <property type="term" value="F:endopeptidase activity"/>
    <property type="evidence" value="ECO:0007669"/>
    <property type="project" value="TreeGrafter"/>
</dbReference>
<dbReference type="InterPro" id="IPR029045">
    <property type="entry name" value="ClpP/crotonase-like_dom_sf"/>
</dbReference>
<dbReference type="RefSeq" id="WP_338195221.1">
    <property type="nucleotide sequence ID" value="NZ_AP027268.1"/>
</dbReference>
<dbReference type="Gene3D" id="3.90.226.10">
    <property type="entry name" value="2-enoyl-CoA Hydratase, Chain A, domain 1"/>
    <property type="match status" value="1"/>
</dbReference>
<dbReference type="PANTHER" id="PTHR32060:SF30">
    <property type="entry name" value="CARBOXY-TERMINAL PROCESSING PROTEASE CTPA"/>
    <property type="match status" value="1"/>
</dbReference>
<gene>
    <name evidence="3" type="ORF">MACH07_29320</name>
</gene>
<dbReference type="InterPro" id="IPR011990">
    <property type="entry name" value="TPR-like_helical_dom_sf"/>
</dbReference>
<accession>A0AA48KQD1</accession>
<keyword evidence="4" id="KW-1185">Reference proteome</keyword>
<evidence type="ECO:0000256" key="1">
    <source>
        <dbReference type="PROSITE-ProRule" id="PRU00339"/>
    </source>
</evidence>
<protein>
    <recommendedName>
        <fullName evidence="2">Tail specific protease domain-containing protein</fullName>
    </recommendedName>
</protein>
<dbReference type="AlphaFoldDB" id="A0AA48KQD1"/>
<dbReference type="SUPFAM" id="SSF52096">
    <property type="entry name" value="ClpP/crotonase"/>
    <property type="match status" value="1"/>
</dbReference>
<dbReference type="InterPro" id="IPR019734">
    <property type="entry name" value="TPR_rpt"/>
</dbReference>
<organism evidence="3 4">
    <name type="scientific">Flagellimonas marinaquae</name>
    <dbReference type="NCBI Taxonomy" id="254955"/>
    <lineage>
        <taxon>Bacteria</taxon>
        <taxon>Pseudomonadati</taxon>
        <taxon>Bacteroidota</taxon>
        <taxon>Flavobacteriia</taxon>
        <taxon>Flavobacteriales</taxon>
        <taxon>Flavobacteriaceae</taxon>
        <taxon>Flagellimonas</taxon>
    </lineage>
</organism>
<name>A0AA48KQD1_9FLAO</name>
<dbReference type="Proteomes" id="UP001330184">
    <property type="component" value="Chromosome"/>
</dbReference>
<dbReference type="SUPFAM" id="SSF48452">
    <property type="entry name" value="TPR-like"/>
    <property type="match status" value="1"/>
</dbReference>
<dbReference type="PROSITE" id="PS50005">
    <property type="entry name" value="TPR"/>
    <property type="match status" value="1"/>
</dbReference>
<dbReference type="Pfam" id="PF03572">
    <property type="entry name" value="Peptidase_S41"/>
    <property type="match status" value="1"/>
</dbReference>
<proteinExistence type="predicted"/>
<dbReference type="InterPro" id="IPR005151">
    <property type="entry name" value="Tail-specific_protease"/>
</dbReference>